<keyword evidence="3" id="KW-1185">Reference proteome</keyword>
<accession>A0A1H8ZEM2</accession>
<dbReference type="Proteomes" id="UP000198833">
    <property type="component" value="Unassembled WGS sequence"/>
</dbReference>
<organism evidence="2 3">
    <name type="scientific">Ignavigranum ruoffiae</name>
    <dbReference type="NCBI Taxonomy" id="89093"/>
    <lineage>
        <taxon>Bacteria</taxon>
        <taxon>Bacillati</taxon>
        <taxon>Bacillota</taxon>
        <taxon>Bacilli</taxon>
        <taxon>Lactobacillales</taxon>
        <taxon>Aerococcaceae</taxon>
        <taxon>Ignavigranum</taxon>
    </lineage>
</organism>
<gene>
    <name evidence="2" type="ORF">SAMN04488558_101227</name>
</gene>
<dbReference type="AlphaFoldDB" id="A0A1H8ZEM2"/>
<dbReference type="EMBL" id="FOEN01000001">
    <property type="protein sequence ID" value="SEP62637.1"/>
    <property type="molecule type" value="Genomic_DNA"/>
</dbReference>
<name>A0A1H8ZEM2_9LACT</name>
<evidence type="ECO:0000313" key="3">
    <source>
        <dbReference type="Proteomes" id="UP000198833"/>
    </source>
</evidence>
<dbReference type="InterPro" id="IPR000182">
    <property type="entry name" value="GNAT_dom"/>
</dbReference>
<sequence>MFIDRLAGAQSVFAPAFEALYLSAFPIEERKPIPMLYQHQASGHSEIYIIRNQDNVFMGLMVTLFNHETLILEYLAIDPNYRGQNIGGWAITWLHASFPNHQIVLEIEQTLIQSPDWQIRQRRREFYERHQFYFCDQTIQYFDTRLELMSNQPIIHYQQYIQPYQSVYGQDIGQKIYYLD</sequence>
<proteinExistence type="predicted"/>
<dbReference type="RefSeq" id="WP_092569920.1">
    <property type="nucleotide sequence ID" value="NZ_FOEN01000001.1"/>
</dbReference>
<dbReference type="SUPFAM" id="SSF55729">
    <property type="entry name" value="Acyl-CoA N-acyltransferases (Nat)"/>
    <property type="match status" value="1"/>
</dbReference>
<dbReference type="PROSITE" id="PS51186">
    <property type="entry name" value="GNAT"/>
    <property type="match status" value="1"/>
</dbReference>
<dbReference type="STRING" id="89093.SAMN04488558_101227"/>
<protein>
    <recommendedName>
        <fullName evidence="1">N-acetyltransferase domain-containing protein</fullName>
    </recommendedName>
</protein>
<dbReference type="OrthoDB" id="9127144at2"/>
<evidence type="ECO:0000313" key="2">
    <source>
        <dbReference type="EMBL" id="SEP62637.1"/>
    </source>
</evidence>
<dbReference type="InterPro" id="IPR016181">
    <property type="entry name" value="Acyl_CoA_acyltransferase"/>
</dbReference>
<feature type="domain" description="N-acetyltransferase" evidence="1">
    <location>
        <begin position="4"/>
        <end position="180"/>
    </location>
</feature>
<dbReference type="Gene3D" id="3.40.630.30">
    <property type="match status" value="1"/>
</dbReference>
<dbReference type="GO" id="GO:0016747">
    <property type="term" value="F:acyltransferase activity, transferring groups other than amino-acyl groups"/>
    <property type="evidence" value="ECO:0007669"/>
    <property type="project" value="InterPro"/>
</dbReference>
<dbReference type="Pfam" id="PF13508">
    <property type="entry name" value="Acetyltransf_7"/>
    <property type="match status" value="1"/>
</dbReference>
<evidence type="ECO:0000259" key="1">
    <source>
        <dbReference type="PROSITE" id="PS51186"/>
    </source>
</evidence>
<reference evidence="2 3" key="1">
    <citation type="submission" date="2016-10" db="EMBL/GenBank/DDBJ databases">
        <authorList>
            <person name="de Groot N.N."/>
        </authorList>
    </citation>
    <scope>NUCLEOTIDE SEQUENCE [LARGE SCALE GENOMIC DNA]</scope>
    <source>
        <strain evidence="2 3">DSM 15695</strain>
    </source>
</reference>